<comment type="similarity">
    <text evidence="2">Belongs to the bacterial sugar transferase family.</text>
</comment>
<keyword evidence="10" id="KW-1185">Reference proteome</keyword>
<dbReference type="Gene3D" id="3.40.50.720">
    <property type="entry name" value="NAD(P)-binding Rossmann-like Domain"/>
    <property type="match status" value="1"/>
</dbReference>
<keyword evidence="4 7" id="KW-0812">Transmembrane</keyword>
<reference evidence="9 10" key="1">
    <citation type="submission" date="2019-10" db="EMBL/GenBank/DDBJ databases">
        <title>New genus of Silvanigrellaceae.</title>
        <authorList>
            <person name="Pitt A."/>
            <person name="Hahn M.W."/>
        </authorList>
    </citation>
    <scope>NUCLEOTIDE SEQUENCE [LARGE SCALE GENOMIC DNA]</scope>
    <source>
        <strain evidence="9 10">33A1-SZDP</strain>
    </source>
</reference>
<gene>
    <name evidence="9" type="ORF">GCL57_06750</name>
</gene>
<dbReference type="InterPro" id="IPR036291">
    <property type="entry name" value="NAD(P)-bd_dom_sf"/>
</dbReference>
<feature type="transmembrane region" description="Helical" evidence="7">
    <location>
        <begin position="285"/>
        <end position="303"/>
    </location>
</feature>
<evidence type="ECO:0000313" key="9">
    <source>
        <dbReference type="EMBL" id="KAB8030668.1"/>
    </source>
</evidence>
<dbReference type="Proteomes" id="UP000442694">
    <property type="component" value="Unassembled WGS sequence"/>
</dbReference>
<evidence type="ECO:0000256" key="4">
    <source>
        <dbReference type="ARBA" id="ARBA00022692"/>
    </source>
</evidence>
<dbReference type="GO" id="GO:0009242">
    <property type="term" value="P:colanic acid biosynthetic process"/>
    <property type="evidence" value="ECO:0007669"/>
    <property type="project" value="TreeGrafter"/>
</dbReference>
<dbReference type="GO" id="GO:0016020">
    <property type="term" value="C:membrane"/>
    <property type="evidence" value="ECO:0007669"/>
    <property type="project" value="UniProtKB-SubCell"/>
</dbReference>
<accession>A0A833N6K5</accession>
<keyword evidence="5 7" id="KW-1133">Transmembrane helix</keyword>
<evidence type="ECO:0000256" key="2">
    <source>
        <dbReference type="ARBA" id="ARBA00006464"/>
    </source>
</evidence>
<feature type="transmembrane region" description="Helical" evidence="7">
    <location>
        <begin position="82"/>
        <end position="100"/>
    </location>
</feature>
<organism evidence="9 10">
    <name type="scientific">Fluviispira multicolorata</name>
    <dbReference type="NCBI Taxonomy" id="2654512"/>
    <lineage>
        <taxon>Bacteria</taxon>
        <taxon>Pseudomonadati</taxon>
        <taxon>Bdellovibrionota</taxon>
        <taxon>Oligoflexia</taxon>
        <taxon>Silvanigrellales</taxon>
        <taxon>Silvanigrellaceae</taxon>
        <taxon>Fluviispira</taxon>
    </lineage>
</organism>
<dbReference type="EC" id="2.7.8.31" evidence="9"/>
<comment type="subcellular location">
    <subcellularLocation>
        <location evidence="1">Membrane</location>
        <topology evidence="1">Multi-pass membrane protein</topology>
    </subcellularLocation>
</comment>
<protein>
    <submittedName>
        <fullName evidence="9">Undecaprenyl-phosphate glucose phosphotransferase</fullName>
        <ecNumber evidence="9">2.7.8.31</ecNumber>
    </submittedName>
</protein>
<dbReference type="Pfam" id="PF02397">
    <property type="entry name" value="Bac_transf"/>
    <property type="match status" value="1"/>
</dbReference>
<dbReference type="AlphaFoldDB" id="A0A833N6K5"/>
<dbReference type="NCBIfam" id="TIGR03025">
    <property type="entry name" value="EPS_sugtrans"/>
    <property type="match status" value="1"/>
</dbReference>
<keyword evidence="3 9" id="KW-0808">Transferase</keyword>
<dbReference type="Pfam" id="PF13727">
    <property type="entry name" value="CoA_binding_3"/>
    <property type="match status" value="1"/>
</dbReference>
<evidence type="ECO:0000256" key="7">
    <source>
        <dbReference type="SAM" id="Phobius"/>
    </source>
</evidence>
<name>A0A833N6K5_9BACT</name>
<dbReference type="GO" id="GO:0089702">
    <property type="term" value="F:undecaprenyl-phosphate glucose phosphotransferase activity"/>
    <property type="evidence" value="ECO:0007669"/>
    <property type="project" value="UniProtKB-EC"/>
</dbReference>
<feature type="domain" description="Bacterial sugar transferase" evidence="8">
    <location>
        <begin position="279"/>
        <end position="462"/>
    </location>
</feature>
<dbReference type="EMBL" id="WFLN01000006">
    <property type="protein sequence ID" value="KAB8030668.1"/>
    <property type="molecule type" value="Genomic_DNA"/>
</dbReference>
<feature type="transmembrane region" description="Helical" evidence="7">
    <location>
        <begin position="12"/>
        <end position="37"/>
    </location>
</feature>
<dbReference type="InterPro" id="IPR017473">
    <property type="entry name" value="Undecaprenyl-P_gluc_Ptfrase"/>
</dbReference>
<evidence type="ECO:0000256" key="5">
    <source>
        <dbReference type="ARBA" id="ARBA00022989"/>
    </source>
</evidence>
<feature type="transmembrane region" description="Helical" evidence="7">
    <location>
        <begin position="112"/>
        <end position="137"/>
    </location>
</feature>
<evidence type="ECO:0000256" key="6">
    <source>
        <dbReference type="ARBA" id="ARBA00023136"/>
    </source>
</evidence>
<evidence type="ECO:0000256" key="3">
    <source>
        <dbReference type="ARBA" id="ARBA00022679"/>
    </source>
</evidence>
<sequence>MHNYILKQNHTPLFLALLLLDVALLLIAEVISCNLILQNEISFSHIFKSVISISIFIFPIFFQIGVYEPFRDSSYTLIIKKLYFSFMAFFAIFSFFIYLINQSIFFEKFQSLALYSIIATKLFIGKSIFLMLILRYIRKRGLNTKKIAIIGSGKMAQIIQEKLSEYLWTGYRVLAFIKIQNEFKSKDTISGIPIYSEPDDLVHWIDKNEIDEIWFALPQGNDEKVKDILWKLRHKPIPKRYIPDVIKVGALSQGLVDIDEIPIIDLENSKISGNSALIKNIIDKILSLFILIMISPILLLISFCVKLTSKGPIFFKQKRYGIYGNIITVYKFRTMKVHSESKVLQQARKKDIRLTVIGSFLRSSSLDELPQFFNVLQGRMSIVGPRPHAISHNEYYKDYVTLYMQRHLIKPGITGLAQVNGARGETETIEKMQTRINLDIQYIKNWSIFLDLKIIILTIFKGFMNKNAY</sequence>
<feature type="transmembrane region" description="Helical" evidence="7">
    <location>
        <begin position="49"/>
        <end position="70"/>
    </location>
</feature>
<comment type="caution">
    <text evidence="9">The sequence shown here is derived from an EMBL/GenBank/DDBJ whole genome shotgun (WGS) entry which is preliminary data.</text>
</comment>
<proteinExistence type="inferred from homology"/>
<dbReference type="PANTHER" id="PTHR30576:SF21">
    <property type="entry name" value="UDP-GLUCOSE:UNDECAPRENYL-PHOSPHATE GLUCOSE-1-PHOSPHATE TRANSFERASE"/>
    <property type="match status" value="1"/>
</dbReference>
<evidence type="ECO:0000313" key="10">
    <source>
        <dbReference type="Proteomes" id="UP000442694"/>
    </source>
</evidence>
<dbReference type="PANTHER" id="PTHR30576">
    <property type="entry name" value="COLANIC BIOSYNTHESIS UDP-GLUCOSE LIPID CARRIER TRANSFERASE"/>
    <property type="match status" value="1"/>
</dbReference>
<evidence type="ECO:0000256" key="1">
    <source>
        <dbReference type="ARBA" id="ARBA00004141"/>
    </source>
</evidence>
<dbReference type="InterPro" id="IPR003362">
    <property type="entry name" value="Bact_transf"/>
</dbReference>
<keyword evidence="6 7" id="KW-0472">Membrane</keyword>
<dbReference type="InterPro" id="IPR017475">
    <property type="entry name" value="EPS_sugar_tfrase"/>
</dbReference>
<evidence type="ECO:0000259" key="8">
    <source>
        <dbReference type="Pfam" id="PF02397"/>
    </source>
</evidence>
<dbReference type="SUPFAM" id="SSF51735">
    <property type="entry name" value="NAD(P)-binding Rossmann-fold domains"/>
    <property type="match status" value="1"/>
</dbReference>
<dbReference type="NCBIfam" id="TIGR03023">
    <property type="entry name" value="WcaJ_sugtrans"/>
    <property type="match status" value="1"/>
</dbReference>
<dbReference type="RefSeq" id="WP_152212596.1">
    <property type="nucleotide sequence ID" value="NZ_WFLN01000006.1"/>
</dbReference>